<name>A0ABM1ACZ2_APLCA</name>
<dbReference type="Proteomes" id="UP000694888">
    <property type="component" value="Unplaced"/>
</dbReference>
<sequence>MVFTPDRKQVDEISFAINNVFSAWAAFVTVIICTTILVVQLNSKTKWRSKNVKQATQAENISSRDRKLIKMVVTVSGIFIVLFIPGTVSTSVMIFKPDYGISGKYNNLFFIVWSFFFLLEGVNSTVNIFAYLTMSSKYKAAFCELFCIVHKKGTQAE</sequence>
<dbReference type="InterPro" id="IPR019427">
    <property type="entry name" value="7TM_GPCR_serpentine_rcpt_Srw"/>
</dbReference>
<keyword evidence="10" id="KW-1185">Reference proteome</keyword>
<evidence type="ECO:0000313" key="11">
    <source>
        <dbReference type="RefSeq" id="XP_012945324.1"/>
    </source>
</evidence>
<evidence type="ECO:0000256" key="6">
    <source>
        <dbReference type="ARBA" id="ARBA00023170"/>
    </source>
</evidence>
<evidence type="ECO:0000313" key="10">
    <source>
        <dbReference type="Proteomes" id="UP000694888"/>
    </source>
</evidence>
<evidence type="ECO:0000256" key="8">
    <source>
        <dbReference type="SAM" id="Phobius"/>
    </source>
</evidence>
<dbReference type="Pfam" id="PF10324">
    <property type="entry name" value="7TM_GPCR_Srw"/>
    <property type="match status" value="1"/>
</dbReference>
<feature type="domain" description="G-protein coupled receptors family 1 profile" evidence="9">
    <location>
        <begin position="1"/>
        <end position="131"/>
    </location>
</feature>
<keyword evidence="7" id="KW-0807">Transducer</keyword>
<gene>
    <name evidence="11" type="primary">LOC106013629</name>
</gene>
<dbReference type="GeneID" id="106013629"/>
<evidence type="ECO:0000256" key="7">
    <source>
        <dbReference type="ARBA" id="ARBA00023224"/>
    </source>
</evidence>
<keyword evidence="6" id="KW-0675">Receptor</keyword>
<evidence type="ECO:0000259" key="9">
    <source>
        <dbReference type="PROSITE" id="PS50262"/>
    </source>
</evidence>
<feature type="transmembrane region" description="Helical" evidence="8">
    <location>
        <begin position="20"/>
        <end position="41"/>
    </location>
</feature>
<reference evidence="11" key="1">
    <citation type="submission" date="2025-08" db="UniProtKB">
        <authorList>
            <consortium name="RefSeq"/>
        </authorList>
    </citation>
    <scope>IDENTIFICATION</scope>
</reference>
<keyword evidence="3 8" id="KW-1133">Transmembrane helix</keyword>
<keyword evidence="4" id="KW-0297">G-protein coupled receptor</keyword>
<dbReference type="InterPro" id="IPR017452">
    <property type="entry name" value="GPCR_Rhodpsn_7TM"/>
</dbReference>
<dbReference type="SUPFAM" id="SSF81321">
    <property type="entry name" value="Family A G protein-coupled receptor-like"/>
    <property type="match status" value="1"/>
</dbReference>
<evidence type="ECO:0000256" key="5">
    <source>
        <dbReference type="ARBA" id="ARBA00023136"/>
    </source>
</evidence>
<dbReference type="PROSITE" id="PS50262">
    <property type="entry name" value="G_PROTEIN_RECEP_F1_2"/>
    <property type="match status" value="1"/>
</dbReference>
<dbReference type="PANTHER" id="PTHR24243">
    <property type="entry name" value="G-PROTEIN COUPLED RECEPTOR"/>
    <property type="match status" value="1"/>
</dbReference>
<evidence type="ECO:0000256" key="2">
    <source>
        <dbReference type="ARBA" id="ARBA00022692"/>
    </source>
</evidence>
<dbReference type="Gene3D" id="1.20.1070.10">
    <property type="entry name" value="Rhodopsin 7-helix transmembrane proteins"/>
    <property type="match status" value="1"/>
</dbReference>
<evidence type="ECO:0000256" key="3">
    <source>
        <dbReference type="ARBA" id="ARBA00022989"/>
    </source>
</evidence>
<organism evidence="10 11">
    <name type="scientific">Aplysia californica</name>
    <name type="common">California sea hare</name>
    <dbReference type="NCBI Taxonomy" id="6500"/>
    <lineage>
        <taxon>Eukaryota</taxon>
        <taxon>Metazoa</taxon>
        <taxon>Spiralia</taxon>
        <taxon>Lophotrochozoa</taxon>
        <taxon>Mollusca</taxon>
        <taxon>Gastropoda</taxon>
        <taxon>Heterobranchia</taxon>
        <taxon>Euthyneura</taxon>
        <taxon>Tectipleura</taxon>
        <taxon>Aplysiida</taxon>
        <taxon>Aplysioidea</taxon>
        <taxon>Aplysiidae</taxon>
        <taxon>Aplysia</taxon>
    </lineage>
</organism>
<accession>A0ABM1ACZ2</accession>
<dbReference type="PANTHER" id="PTHR24243:SF230">
    <property type="entry name" value="G-PROTEIN COUPLED RECEPTORS FAMILY 1 PROFILE DOMAIN-CONTAINING PROTEIN"/>
    <property type="match status" value="1"/>
</dbReference>
<evidence type="ECO:0000256" key="4">
    <source>
        <dbReference type="ARBA" id="ARBA00023040"/>
    </source>
</evidence>
<keyword evidence="2 8" id="KW-0812">Transmembrane</keyword>
<feature type="transmembrane region" description="Helical" evidence="8">
    <location>
        <begin position="108"/>
        <end position="132"/>
    </location>
</feature>
<dbReference type="RefSeq" id="XP_012945324.1">
    <property type="nucleotide sequence ID" value="XM_013089870.2"/>
</dbReference>
<proteinExistence type="predicted"/>
<protein>
    <submittedName>
        <fullName evidence="11">Uncharacterized protein LOC106013629</fullName>
    </submittedName>
</protein>
<evidence type="ECO:0000256" key="1">
    <source>
        <dbReference type="ARBA" id="ARBA00004141"/>
    </source>
</evidence>
<comment type="subcellular location">
    <subcellularLocation>
        <location evidence="1">Membrane</location>
        <topology evidence="1">Multi-pass membrane protein</topology>
    </subcellularLocation>
</comment>
<keyword evidence="5 8" id="KW-0472">Membrane</keyword>
<feature type="transmembrane region" description="Helical" evidence="8">
    <location>
        <begin position="68"/>
        <end position="88"/>
    </location>
</feature>